<protein>
    <recommendedName>
        <fullName evidence="5">FAD-dependent oxidoreductase 2 FAD-binding domain-containing protein</fullName>
    </recommendedName>
</protein>
<dbReference type="InterPro" id="IPR050315">
    <property type="entry name" value="FAD-oxidoreductase_2"/>
</dbReference>
<dbReference type="InterPro" id="IPR036188">
    <property type="entry name" value="FAD/NAD-bd_sf"/>
</dbReference>
<sequence length="583" mass="62239">MRMTTDYDLIVVGSGAAGLATAITAGHFGLSVLILEKADVIGGTTALSGGWLWVPGNELAQDAGVNDSLAAARTYIANEAGPHFDGERVDSFLAHAGEMVSFFRQHTAVDFNFGNNYPDYHPDHPGGAQQGRSIHPKPFDGAKLGRALSQLARPMPESTFMGMGLNSGPDLKHFLNATRSLRSAAFVMGKIADHMFSILRHGRGTRLVNGNALAARLFRTVLDMQIPYRTSTRVVDLVREDNTVVGVVVDANGERERILGKHGVVLAAGGFPQNSELKAKYYGHPTERNHHVSLAPFANTGDGTSMAISHGARINENLSSSAAWAPVSIIKRPDGSTGRFFHLIDRAKPGVLAVTVDGERFVNESTNYHDFVRALIDACDGRQDVQCFMMCDHRALRRYGLGAVRPSPLGYKSFIRSGYLLRGSTVEQLARCAGIQPGRLEATVARFNADAREGRDALGKGSTSYQRLLGDSDFTPNPCVGEMKDGPFYAVKVLPGDLGTYVGIDTDSETRVLDIHGQPIPNLYAVGNDSASIFGGAYPGAGATLGPAMTFGYLCGKQVARAASSEQGATSSKAAISSMTTFA</sequence>
<keyword evidence="7" id="KW-1185">Reference proteome</keyword>
<dbReference type="SUPFAM" id="SSF51905">
    <property type="entry name" value="FAD/NAD(P)-binding domain"/>
    <property type="match status" value="1"/>
</dbReference>
<dbReference type="SUPFAM" id="SSF56425">
    <property type="entry name" value="Succinate dehydrogenase/fumarate reductase flavoprotein, catalytic domain"/>
    <property type="match status" value="1"/>
</dbReference>
<comment type="cofactor">
    <cofactor evidence="1">
        <name>FAD</name>
        <dbReference type="ChEBI" id="CHEBI:57692"/>
    </cofactor>
</comment>
<dbReference type="PANTHER" id="PTHR43400">
    <property type="entry name" value="FUMARATE REDUCTASE"/>
    <property type="match status" value="1"/>
</dbReference>
<dbReference type="PRINTS" id="PR00411">
    <property type="entry name" value="PNDRDTASEI"/>
</dbReference>
<dbReference type="Proteomes" id="UP000283474">
    <property type="component" value="Chromosome"/>
</dbReference>
<accession>A0A410GHA5</accession>
<keyword evidence="2" id="KW-0285">Flavoprotein</keyword>
<dbReference type="InterPro" id="IPR027477">
    <property type="entry name" value="Succ_DH/fumarate_Rdtase_cat_sf"/>
</dbReference>
<dbReference type="InterPro" id="IPR003953">
    <property type="entry name" value="FAD-dep_OxRdtase_2_FAD-bd"/>
</dbReference>
<dbReference type="PANTHER" id="PTHR43400:SF10">
    <property type="entry name" value="3-OXOSTEROID 1-DEHYDROGENASE"/>
    <property type="match status" value="1"/>
</dbReference>
<feature type="domain" description="FAD-dependent oxidoreductase 2 FAD-binding" evidence="5">
    <location>
        <begin position="8"/>
        <end position="545"/>
    </location>
</feature>
<keyword evidence="4" id="KW-0560">Oxidoreductase</keyword>
<keyword evidence="3" id="KW-0274">FAD</keyword>
<dbReference type="AlphaFoldDB" id="A0A410GHA5"/>
<evidence type="ECO:0000313" key="6">
    <source>
        <dbReference type="EMBL" id="QAA95674.1"/>
    </source>
</evidence>
<evidence type="ECO:0000256" key="3">
    <source>
        <dbReference type="ARBA" id="ARBA00022827"/>
    </source>
</evidence>
<dbReference type="Pfam" id="PF00890">
    <property type="entry name" value="FAD_binding_2"/>
    <property type="match status" value="1"/>
</dbReference>
<evidence type="ECO:0000313" key="7">
    <source>
        <dbReference type="Proteomes" id="UP000283474"/>
    </source>
</evidence>
<dbReference type="GO" id="GO:0008202">
    <property type="term" value="P:steroid metabolic process"/>
    <property type="evidence" value="ECO:0007669"/>
    <property type="project" value="UniProtKB-ARBA"/>
</dbReference>
<gene>
    <name evidence="6" type="ORF">CKA81_16260</name>
</gene>
<proteinExistence type="predicted"/>
<name>A0A410GHA5_9BURK</name>
<dbReference type="OrthoDB" id="9813348at2"/>
<organism evidence="6 7">
    <name type="scientific">Pollutimonas thiosulfatoxidans</name>
    <dbReference type="NCBI Taxonomy" id="2028345"/>
    <lineage>
        <taxon>Bacteria</taxon>
        <taxon>Pseudomonadati</taxon>
        <taxon>Pseudomonadota</taxon>
        <taxon>Betaproteobacteria</taxon>
        <taxon>Burkholderiales</taxon>
        <taxon>Alcaligenaceae</taxon>
        <taxon>Pollutimonas</taxon>
    </lineage>
</organism>
<reference evidence="6 7" key="1">
    <citation type="submission" date="2017-08" db="EMBL/GenBank/DDBJ databases">
        <authorList>
            <person name="Park S.-J."/>
            <person name="Kim H."/>
        </authorList>
    </citation>
    <scope>NUCLEOTIDE SEQUENCE [LARGE SCALE GENOMIC DNA]</scope>
    <source>
        <strain evidence="7">ye3</strain>
    </source>
</reference>
<dbReference type="KEGG" id="pus:CKA81_16260"/>
<dbReference type="GO" id="GO:0016491">
    <property type="term" value="F:oxidoreductase activity"/>
    <property type="evidence" value="ECO:0007669"/>
    <property type="project" value="UniProtKB-KW"/>
</dbReference>
<evidence type="ECO:0000256" key="1">
    <source>
        <dbReference type="ARBA" id="ARBA00001974"/>
    </source>
</evidence>
<dbReference type="Gene3D" id="3.50.50.60">
    <property type="entry name" value="FAD/NAD(P)-binding domain"/>
    <property type="match status" value="2"/>
</dbReference>
<evidence type="ECO:0000256" key="2">
    <source>
        <dbReference type="ARBA" id="ARBA00022630"/>
    </source>
</evidence>
<evidence type="ECO:0000259" key="5">
    <source>
        <dbReference type="Pfam" id="PF00890"/>
    </source>
</evidence>
<evidence type="ECO:0000256" key="4">
    <source>
        <dbReference type="ARBA" id="ARBA00023002"/>
    </source>
</evidence>
<dbReference type="EMBL" id="CP022987">
    <property type="protein sequence ID" value="QAA95674.1"/>
    <property type="molecule type" value="Genomic_DNA"/>
</dbReference>